<evidence type="ECO:0000313" key="2">
    <source>
        <dbReference type="Proteomes" id="UP000178254"/>
    </source>
</evidence>
<gene>
    <name evidence="1" type="ORF">A2538_00425</name>
</gene>
<accession>A0A1F6PEM3</accession>
<dbReference type="AlphaFoldDB" id="A0A1F6PEM3"/>
<comment type="caution">
    <text evidence="1">The sequence shown here is derived from an EMBL/GenBank/DDBJ whole genome shotgun (WGS) entry which is preliminary data.</text>
</comment>
<organism evidence="1 2">
    <name type="scientific">Candidatus Magasanikbacteria bacterium RIFOXYD2_FULL_41_14</name>
    <dbReference type="NCBI Taxonomy" id="1798709"/>
    <lineage>
        <taxon>Bacteria</taxon>
        <taxon>Candidatus Magasanikiibacteriota</taxon>
    </lineage>
</organism>
<reference evidence="1 2" key="1">
    <citation type="journal article" date="2016" name="Nat. Commun.">
        <title>Thousands of microbial genomes shed light on interconnected biogeochemical processes in an aquifer system.</title>
        <authorList>
            <person name="Anantharaman K."/>
            <person name="Brown C.T."/>
            <person name="Hug L.A."/>
            <person name="Sharon I."/>
            <person name="Castelle C.J."/>
            <person name="Probst A.J."/>
            <person name="Thomas B.C."/>
            <person name="Singh A."/>
            <person name="Wilkins M.J."/>
            <person name="Karaoz U."/>
            <person name="Brodie E.L."/>
            <person name="Williams K.H."/>
            <person name="Hubbard S.S."/>
            <person name="Banfield J.F."/>
        </authorList>
    </citation>
    <scope>NUCLEOTIDE SEQUENCE [LARGE SCALE GENOMIC DNA]</scope>
</reference>
<protein>
    <recommendedName>
        <fullName evidence="3">Apea-like HEPN domain-containing protein</fullName>
    </recommendedName>
</protein>
<dbReference type="Proteomes" id="UP000178254">
    <property type="component" value="Unassembled WGS sequence"/>
</dbReference>
<evidence type="ECO:0000313" key="1">
    <source>
        <dbReference type="EMBL" id="OGH94607.1"/>
    </source>
</evidence>
<dbReference type="EMBL" id="MFRE01000007">
    <property type="protein sequence ID" value="OGH94607.1"/>
    <property type="molecule type" value="Genomic_DNA"/>
</dbReference>
<evidence type="ECO:0008006" key="3">
    <source>
        <dbReference type="Google" id="ProtNLM"/>
    </source>
</evidence>
<proteinExistence type="predicted"/>
<sequence>MDIVLYSDTILIGPNYEIVGPYYIANLTHGNKYSSREIDGLHPTLHIKLSDHSNADPNFNLFTLDSNGGSIGEELSALIGLDIGMKLKKVEDKSYYYLNKEYPMLPDLKERTFELKRFKYYNCLDLNSAIALVRSARLYQKAIWVSDSEPTVSWLLLVAAVETASNHWHKTKTSHNAIGYFREIKPKWSEEILKKWGKDCEKYIAEKLQETMGSTHKFVNFISNFKPEPPEKRPEADLQFNFCTDLNNAMKIIYQYRSRALHAGLDFPVPMCDIPFILNLELLEIPFGTVEVANRIWTQNEIPMLLRTFEHIVRRVLQLWWDELIANNKDK</sequence>
<name>A0A1F6PEM3_9BACT</name>